<dbReference type="Proteomes" id="UP000803884">
    <property type="component" value="Unassembled WGS sequence"/>
</dbReference>
<organism evidence="2 3">
    <name type="scientific">Cladosporium halotolerans</name>
    <dbReference type="NCBI Taxonomy" id="1052096"/>
    <lineage>
        <taxon>Eukaryota</taxon>
        <taxon>Fungi</taxon>
        <taxon>Dikarya</taxon>
        <taxon>Ascomycota</taxon>
        <taxon>Pezizomycotina</taxon>
        <taxon>Dothideomycetes</taxon>
        <taxon>Dothideomycetidae</taxon>
        <taxon>Cladosporiales</taxon>
        <taxon>Cladosporiaceae</taxon>
        <taxon>Cladosporium</taxon>
    </lineage>
</organism>
<dbReference type="SMART" id="SM00881">
    <property type="entry name" value="CoA_binding"/>
    <property type="match status" value="1"/>
</dbReference>
<dbReference type="EMBL" id="JAAQHG020000012">
    <property type="protein sequence ID" value="KAL1586877.1"/>
    <property type="molecule type" value="Genomic_DNA"/>
</dbReference>
<evidence type="ECO:0000259" key="1">
    <source>
        <dbReference type="SMART" id="SM00881"/>
    </source>
</evidence>
<evidence type="ECO:0000313" key="3">
    <source>
        <dbReference type="Proteomes" id="UP000803884"/>
    </source>
</evidence>
<dbReference type="GO" id="GO:0009361">
    <property type="term" value="C:succinate-CoA ligase complex (ADP-forming)"/>
    <property type="evidence" value="ECO:0007669"/>
    <property type="project" value="TreeGrafter"/>
</dbReference>
<dbReference type="Gene3D" id="3.40.50.261">
    <property type="entry name" value="Succinyl-CoA synthetase domains"/>
    <property type="match status" value="2"/>
</dbReference>
<dbReference type="GeneID" id="96005496"/>
<dbReference type="PANTHER" id="PTHR11117">
    <property type="entry name" value="SUCCINYL-COA LIGASE SUBUNIT ALPHA"/>
    <property type="match status" value="1"/>
</dbReference>
<protein>
    <recommendedName>
        <fullName evidence="1">CoA-binding domain-containing protein</fullName>
    </recommendedName>
</protein>
<dbReference type="FunFam" id="3.40.50.261:FF:000001">
    <property type="entry name" value="Succinate--CoA ligase [ADP-forming] subunit beta"/>
    <property type="match status" value="1"/>
</dbReference>
<dbReference type="GO" id="GO:0006099">
    <property type="term" value="P:tricarboxylic acid cycle"/>
    <property type="evidence" value="ECO:0007669"/>
    <property type="project" value="TreeGrafter"/>
</dbReference>
<evidence type="ECO:0000313" key="2">
    <source>
        <dbReference type="EMBL" id="KAL1586877.1"/>
    </source>
</evidence>
<dbReference type="SUPFAM" id="SSF52210">
    <property type="entry name" value="Succinyl-CoA synthetase domains"/>
    <property type="match status" value="2"/>
</dbReference>
<reference evidence="2 3" key="1">
    <citation type="journal article" date="2020" name="Microbiol. Resour. Announc.">
        <title>Draft Genome Sequence of a Cladosporium Species Isolated from the Mesophotic Ascidian Didemnum maculosum.</title>
        <authorList>
            <person name="Gioti A."/>
            <person name="Siaperas R."/>
            <person name="Nikolaivits E."/>
            <person name="Le Goff G."/>
            <person name="Ouazzani J."/>
            <person name="Kotoulas G."/>
            <person name="Topakas E."/>
        </authorList>
    </citation>
    <scope>NUCLEOTIDE SEQUENCE [LARGE SCALE GENOMIC DNA]</scope>
    <source>
        <strain evidence="2 3">TM138-S3</strain>
    </source>
</reference>
<dbReference type="GO" id="GO:0004776">
    <property type="term" value="F:succinate-CoA ligase (GDP-forming) activity"/>
    <property type="evidence" value="ECO:0007669"/>
    <property type="project" value="TreeGrafter"/>
</dbReference>
<dbReference type="Pfam" id="PF02629">
    <property type="entry name" value="CoA_binding"/>
    <property type="match status" value="1"/>
</dbReference>
<dbReference type="InterPro" id="IPR036291">
    <property type="entry name" value="NAD(P)-bd_dom_sf"/>
</dbReference>
<dbReference type="Pfam" id="PF00549">
    <property type="entry name" value="Ligase_CoA"/>
    <property type="match status" value="2"/>
</dbReference>
<dbReference type="RefSeq" id="XP_069229982.1">
    <property type="nucleotide sequence ID" value="XM_069372658.1"/>
</dbReference>
<dbReference type="Gene3D" id="3.40.50.720">
    <property type="entry name" value="NAD(P)-binding Rossmann-like Domain"/>
    <property type="match status" value="1"/>
</dbReference>
<comment type="caution">
    <text evidence="2">The sequence shown here is derived from an EMBL/GenBank/DDBJ whole genome shotgun (WGS) entry which is preliminary data.</text>
</comment>
<dbReference type="PANTHER" id="PTHR11117:SF6">
    <property type="entry name" value="SYNTHETASE SUBUNIT ALPHA, PUTATIVE (AFU_ORTHOLOGUE AFUA_1G10830)-RELATED"/>
    <property type="match status" value="1"/>
</dbReference>
<proteinExistence type="predicted"/>
<dbReference type="PRINTS" id="PR01798">
    <property type="entry name" value="SCOASYNTHASE"/>
</dbReference>
<dbReference type="Gene3D" id="3.30.470.20">
    <property type="entry name" value="ATP-grasp fold, B domain"/>
    <property type="match status" value="1"/>
</dbReference>
<sequence>MATVRRSQAFSAATRITATRTTSRPFSSFRALQSYEDTVQNLRIGKHTRVIYQGFTGRVATGNAKDSLEYGTNIVGGVTPGKEGEHLGLPLLPDLKKAKEQLKPDATAVFVAAPHCGKAIEDAIEAEIPLIVAVAEHIPLHDILRVSSILKTQSKSRLVGANAPGIIAPIGNCRIGFQPLPTFAPGHVGIAAKSGTLSYEAVASVTRAGLGQSLCIGMGGDIVAGTNLVDSLKVFEADPETEGIILIGELGGRAEIDAAEWIKDYKKRVKNPKPIAAILGGIHAPSGRIMGHAGAWTSRGEKGATDKLKILEDVGVTMVDHPEKFGPVMKSLLSQSGRDPSKIIQDAANQKRGYHTSSRRPLAETQRRAREAAQQKRTLVLKPDQGPDVLAPYLSPIEGLSITQDPAPKTGFYLSVTVDRTAREPALATAPTTDPTQFLHRLHRFPYPYTTGPSQSTLSAAISHAQLDAAPPAAHAQTTALLLALSKMYTDKEAITLGASFSITPAGNLLLHAPTLHLQFDDSAPKSANRQQDLVALRRPATEDPSEVEAERDGIVLIRLDPSSPAANIGTLVNGAGLAMNTVDALRLHGGRAANFLDTGGKATSATVKKSFELILRDERVKVIFVNIFGGLTDGGMIAEGVLLAFKEVDMRGVPVVVRIRGTNEEVGQRIIAESGLGLEAFDGFEEAAERVVEIARERA</sequence>
<dbReference type="FunFam" id="3.40.50.261:FF:000017">
    <property type="entry name" value="Succinyl-CoA synthetase subunit alpha"/>
    <property type="match status" value="1"/>
</dbReference>
<dbReference type="SUPFAM" id="SSF51735">
    <property type="entry name" value="NAD(P)-binding Rossmann-fold domains"/>
    <property type="match status" value="1"/>
</dbReference>
<dbReference type="GO" id="GO:0004775">
    <property type="term" value="F:succinate-CoA ligase (ADP-forming) activity"/>
    <property type="evidence" value="ECO:0007669"/>
    <property type="project" value="TreeGrafter"/>
</dbReference>
<dbReference type="InterPro" id="IPR016102">
    <property type="entry name" value="Succinyl-CoA_synth-like"/>
</dbReference>
<dbReference type="InterPro" id="IPR005811">
    <property type="entry name" value="SUCC_ACL_C"/>
</dbReference>
<accession>A0AB34KRT7</accession>
<feature type="domain" description="CoA-binding" evidence="1">
    <location>
        <begin position="44"/>
        <end position="138"/>
    </location>
</feature>
<dbReference type="AlphaFoldDB" id="A0AB34KRT7"/>
<gene>
    <name evidence="2" type="ORF">WHR41_04052</name>
</gene>
<name>A0AB34KRT7_9PEZI</name>
<dbReference type="GO" id="GO:0005739">
    <property type="term" value="C:mitochondrion"/>
    <property type="evidence" value="ECO:0007669"/>
    <property type="project" value="TreeGrafter"/>
</dbReference>
<keyword evidence="3" id="KW-1185">Reference proteome</keyword>
<dbReference type="InterPro" id="IPR003781">
    <property type="entry name" value="CoA-bd"/>
</dbReference>
<dbReference type="FunFam" id="3.40.50.720:FF:000340">
    <property type="entry name" value="Succinyl-CoA synthetase subunit alpha"/>
    <property type="match status" value="1"/>
</dbReference>